<accession>A0A084JE65</accession>
<protein>
    <recommendedName>
        <fullName evidence="1">Pyridoxamine 5'-phosphate oxidase N-terminal domain-containing protein</fullName>
    </recommendedName>
</protein>
<dbReference type="Pfam" id="PF01243">
    <property type="entry name" value="PNPOx_N"/>
    <property type="match status" value="1"/>
</dbReference>
<dbReference type="Proteomes" id="UP000028542">
    <property type="component" value="Unassembled WGS sequence"/>
</dbReference>
<dbReference type="AlphaFoldDB" id="A0A084JE65"/>
<dbReference type="InterPro" id="IPR011576">
    <property type="entry name" value="Pyridox_Oxase_N"/>
</dbReference>
<comment type="caution">
    <text evidence="2">The sequence shown here is derived from an EMBL/GenBank/DDBJ whole genome shotgun (WGS) entry which is preliminary data.</text>
</comment>
<sequence length="146" mass="17187">MRSLEYAEMRAKIIDRLKEQKNVVLATCENGKVTARTVYCTSNELKIYFMTSKAYAKYKQIIKNPLVAMCFNNIQIQGRAVILGHPSSDENKEILERYEHLDKEFMYWAKYKNTVLIEVDITEVECWNNNGREYIDVLNKKSYRIG</sequence>
<name>A0A084JE65_9CLOT</name>
<gene>
    <name evidence="2" type="ORF">IO99_06630</name>
</gene>
<dbReference type="eggNOG" id="COG3871">
    <property type="taxonomic scope" value="Bacteria"/>
</dbReference>
<dbReference type="RefSeq" id="WP_035131487.1">
    <property type="nucleotide sequence ID" value="NZ_JPMD01000014.1"/>
</dbReference>
<dbReference type="STRING" id="318464.IO99_06630"/>
<evidence type="ECO:0000259" key="1">
    <source>
        <dbReference type="Pfam" id="PF01243"/>
    </source>
</evidence>
<dbReference type="InterPro" id="IPR012349">
    <property type="entry name" value="Split_barrel_FMN-bd"/>
</dbReference>
<evidence type="ECO:0000313" key="2">
    <source>
        <dbReference type="EMBL" id="KEZ87249.1"/>
    </source>
</evidence>
<keyword evidence="3" id="KW-1185">Reference proteome</keyword>
<dbReference type="SUPFAM" id="SSF50475">
    <property type="entry name" value="FMN-binding split barrel"/>
    <property type="match status" value="1"/>
</dbReference>
<feature type="domain" description="Pyridoxamine 5'-phosphate oxidase N-terminal" evidence="1">
    <location>
        <begin position="11"/>
        <end position="127"/>
    </location>
</feature>
<organism evidence="2 3">
    <name type="scientific">Clostridium sulfidigenes</name>
    <dbReference type="NCBI Taxonomy" id="318464"/>
    <lineage>
        <taxon>Bacteria</taxon>
        <taxon>Bacillati</taxon>
        <taxon>Bacillota</taxon>
        <taxon>Clostridia</taxon>
        <taxon>Eubacteriales</taxon>
        <taxon>Clostridiaceae</taxon>
        <taxon>Clostridium</taxon>
    </lineage>
</organism>
<evidence type="ECO:0000313" key="3">
    <source>
        <dbReference type="Proteomes" id="UP000028542"/>
    </source>
</evidence>
<reference evidence="2 3" key="1">
    <citation type="submission" date="2014-07" db="EMBL/GenBank/DDBJ databases">
        <title>Draft genome of Clostridium sulfidigenes 113A isolated from sediments associated with methane hydrate from Krishna Godavari basin.</title>
        <authorList>
            <person name="Honkalas V.S."/>
            <person name="Dabir A.P."/>
            <person name="Arora P."/>
            <person name="Dhakephalkar P.K."/>
        </authorList>
    </citation>
    <scope>NUCLEOTIDE SEQUENCE [LARGE SCALE GENOMIC DNA]</scope>
    <source>
        <strain evidence="2 3">113A</strain>
    </source>
</reference>
<dbReference type="EMBL" id="JPMD01000014">
    <property type="protein sequence ID" value="KEZ87249.1"/>
    <property type="molecule type" value="Genomic_DNA"/>
</dbReference>
<proteinExistence type="predicted"/>
<dbReference type="Gene3D" id="2.30.110.10">
    <property type="entry name" value="Electron Transport, Fmn-binding Protein, Chain A"/>
    <property type="match status" value="1"/>
</dbReference>